<keyword evidence="9 15" id="KW-0460">Magnesium</keyword>
<dbReference type="InterPro" id="IPR036390">
    <property type="entry name" value="WH_DNA-bd_sf"/>
</dbReference>
<feature type="binding site" evidence="15">
    <location>
        <position position="344"/>
    </location>
    <ligand>
        <name>K(+)</name>
        <dbReference type="ChEBI" id="CHEBI:29103"/>
    </ligand>
</feature>
<gene>
    <name evidence="15" type="primary">rbsK</name>
    <name evidence="17" type="ORF">C9I98_08060</name>
</gene>
<comment type="similarity">
    <text evidence="1">Belongs to the carbohydrate kinase pfkB family.</text>
</comment>
<evidence type="ECO:0000256" key="13">
    <source>
        <dbReference type="ARBA" id="ARBA00023163"/>
    </source>
</evidence>
<evidence type="ECO:0000256" key="10">
    <source>
        <dbReference type="ARBA" id="ARBA00022958"/>
    </source>
</evidence>
<comment type="function">
    <text evidence="15">Catalyzes the phosphorylation of ribose at O-5 in a reaction requiring ATP and magnesium. The resulting D-ribose-5-phosphate can then be used either for sythesis of nucleotides, histidine, and tryptophan, or as a component of the pentose phosphate pathway.</text>
</comment>
<feature type="binding site" evidence="15">
    <location>
        <position position="236"/>
    </location>
    <ligand>
        <name>substrate</name>
    </ligand>
</feature>
<comment type="activity regulation">
    <text evidence="15">Activated by a monovalent cation that binds near, but not in, the active site. The most likely occupant of the site in vivo is potassium. Ion binding induces a conformational change that may alter substrate affinity.</text>
</comment>
<comment type="pathway">
    <text evidence="15">Carbohydrate metabolism; D-ribose degradation; D-ribose 5-phosphate from beta-D-ribopyranose: step 2/2.</text>
</comment>
<dbReference type="PANTHER" id="PTHR10584">
    <property type="entry name" value="SUGAR KINASE"/>
    <property type="match status" value="1"/>
</dbReference>
<feature type="binding site" evidence="15">
    <location>
        <position position="342"/>
    </location>
    <ligand>
        <name>K(+)</name>
        <dbReference type="ChEBI" id="CHEBI:29103"/>
    </ligand>
</feature>
<evidence type="ECO:0000256" key="1">
    <source>
        <dbReference type="ARBA" id="ARBA00005380"/>
    </source>
</evidence>
<dbReference type="Gene3D" id="3.40.1190.20">
    <property type="match status" value="1"/>
</dbReference>
<dbReference type="Pfam" id="PF08220">
    <property type="entry name" value="HTH_DeoR"/>
    <property type="match status" value="1"/>
</dbReference>
<keyword evidence="10 15" id="KW-0630">Potassium</keyword>
<dbReference type="SUPFAM" id="SSF46785">
    <property type="entry name" value="Winged helix' DNA-binding domain"/>
    <property type="match status" value="1"/>
</dbReference>
<comment type="subcellular location">
    <subcellularLocation>
        <location evidence="15">Cytoplasm</location>
    </subcellularLocation>
</comment>
<dbReference type="GO" id="GO:0003700">
    <property type="term" value="F:DNA-binding transcription factor activity"/>
    <property type="evidence" value="ECO:0007669"/>
    <property type="project" value="InterPro"/>
</dbReference>
<keyword evidence="11" id="KW-0805">Transcription regulation</keyword>
<dbReference type="InterPro" id="IPR002139">
    <property type="entry name" value="Ribo/fructo_kinase"/>
</dbReference>
<dbReference type="PRINTS" id="PR00037">
    <property type="entry name" value="HTHLACR"/>
</dbReference>
<feature type="binding site" evidence="15">
    <location>
        <position position="381"/>
    </location>
    <ligand>
        <name>K(+)</name>
        <dbReference type="ChEBI" id="CHEBI:29103"/>
    </ligand>
</feature>
<evidence type="ECO:0000256" key="4">
    <source>
        <dbReference type="ARBA" id="ARBA00022679"/>
    </source>
</evidence>
<dbReference type="PANTHER" id="PTHR10584:SF166">
    <property type="entry name" value="RIBOKINASE"/>
    <property type="match status" value="1"/>
</dbReference>
<keyword evidence="7 15" id="KW-0418">Kinase</keyword>
<feature type="binding site" evidence="15">
    <location>
        <begin position="347"/>
        <end position="348"/>
    </location>
    <ligand>
        <name>ATP</name>
        <dbReference type="ChEBI" id="CHEBI:30616"/>
    </ligand>
</feature>
<dbReference type="EMBL" id="PYMA01000003">
    <property type="protein sequence ID" value="PSW20782.1"/>
    <property type="molecule type" value="Genomic_DNA"/>
</dbReference>
<evidence type="ECO:0000256" key="7">
    <source>
        <dbReference type="ARBA" id="ARBA00022777"/>
    </source>
</evidence>
<comment type="similarity">
    <text evidence="15">Belongs to the carbohydrate kinase PfkB family. Ribokinase subfamily.</text>
</comment>
<keyword evidence="12" id="KW-0238">DNA-binding</keyword>
<comment type="caution">
    <text evidence="17">The sequence shown here is derived from an EMBL/GenBank/DDBJ whole genome shotgun (WGS) entry which is preliminary data.</text>
</comment>
<proteinExistence type="inferred from homology"/>
<comment type="catalytic activity">
    <reaction evidence="15">
        <text>D-ribose + ATP = D-ribose 5-phosphate + ADP + H(+)</text>
        <dbReference type="Rhea" id="RHEA:13697"/>
        <dbReference type="ChEBI" id="CHEBI:15378"/>
        <dbReference type="ChEBI" id="CHEBI:30616"/>
        <dbReference type="ChEBI" id="CHEBI:47013"/>
        <dbReference type="ChEBI" id="CHEBI:78346"/>
        <dbReference type="ChEBI" id="CHEBI:456216"/>
        <dbReference type="EC" id="2.7.1.15"/>
    </reaction>
</comment>
<feature type="binding site" evidence="15">
    <location>
        <position position="378"/>
    </location>
    <ligand>
        <name>K(+)</name>
        <dbReference type="ChEBI" id="CHEBI:29103"/>
    </ligand>
</feature>
<evidence type="ECO:0000256" key="9">
    <source>
        <dbReference type="ARBA" id="ARBA00022842"/>
    </source>
</evidence>
<name>A0A2T3NX40_9GAMM</name>
<dbReference type="GO" id="GO:0046872">
    <property type="term" value="F:metal ion binding"/>
    <property type="evidence" value="ECO:0007669"/>
    <property type="project" value="UniProtKB-KW"/>
</dbReference>
<dbReference type="HAMAP" id="MF_01987">
    <property type="entry name" value="Ribokinase"/>
    <property type="match status" value="1"/>
</dbReference>
<feature type="binding site" evidence="15">
    <location>
        <position position="348"/>
    </location>
    <ligand>
        <name>substrate</name>
    </ligand>
</feature>
<dbReference type="PROSITE" id="PS00584">
    <property type="entry name" value="PFKB_KINASES_2"/>
    <property type="match status" value="1"/>
</dbReference>
<keyword evidence="5 15" id="KW-0479">Metal-binding</keyword>
<evidence type="ECO:0000256" key="14">
    <source>
        <dbReference type="ARBA" id="ARBA00023277"/>
    </source>
</evidence>
<dbReference type="Gene3D" id="1.10.10.10">
    <property type="entry name" value="Winged helix-like DNA-binding domain superfamily/Winged helix DNA-binding domain"/>
    <property type="match status" value="1"/>
</dbReference>
<evidence type="ECO:0000256" key="8">
    <source>
        <dbReference type="ARBA" id="ARBA00022840"/>
    </source>
</evidence>
<feature type="binding site" evidence="15">
    <location>
        <position position="280"/>
    </location>
    <ligand>
        <name>ATP</name>
        <dbReference type="ChEBI" id="CHEBI:30616"/>
    </ligand>
</feature>
<dbReference type="GO" id="GO:0005829">
    <property type="term" value="C:cytosol"/>
    <property type="evidence" value="ECO:0007669"/>
    <property type="project" value="TreeGrafter"/>
</dbReference>
<feature type="binding site" evidence="15">
    <location>
        <position position="383"/>
    </location>
    <ligand>
        <name>K(+)</name>
        <dbReference type="ChEBI" id="CHEBI:29103"/>
    </ligand>
</feature>
<keyword evidence="13" id="KW-0804">Transcription</keyword>
<dbReference type="InterPro" id="IPR002173">
    <property type="entry name" value="Carboh/pur_kinase_PfkB_CS"/>
</dbReference>
<keyword evidence="6 15" id="KW-0547">Nucleotide-binding</keyword>
<dbReference type="RefSeq" id="WP_036815853.1">
    <property type="nucleotide sequence ID" value="NZ_JGVO01000003.1"/>
</dbReference>
<dbReference type="SMART" id="SM00420">
    <property type="entry name" value="HTH_DEOR"/>
    <property type="match status" value="1"/>
</dbReference>
<dbReference type="InterPro" id="IPR001034">
    <property type="entry name" value="DeoR_HTH"/>
</dbReference>
<dbReference type="CDD" id="cd01174">
    <property type="entry name" value="ribokinase"/>
    <property type="match status" value="1"/>
</dbReference>
<evidence type="ECO:0000256" key="3">
    <source>
        <dbReference type="ARBA" id="ARBA00016943"/>
    </source>
</evidence>
<keyword evidence="8 15" id="KW-0067">ATP-binding</keyword>
<dbReference type="InterPro" id="IPR018356">
    <property type="entry name" value="Tscrpt_reg_HTH_DeoR_CS"/>
</dbReference>
<dbReference type="PROSITE" id="PS51000">
    <property type="entry name" value="HTH_DEOR_2"/>
    <property type="match status" value="1"/>
</dbReference>
<evidence type="ECO:0000256" key="5">
    <source>
        <dbReference type="ARBA" id="ARBA00022723"/>
    </source>
</evidence>
<dbReference type="SUPFAM" id="SSF53613">
    <property type="entry name" value="Ribokinase-like"/>
    <property type="match status" value="1"/>
</dbReference>
<evidence type="ECO:0000256" key="6">
    <source>
        <dbReference type="ARBA" id="ARBA00022741"/>
    </source>
</evidence>
<feature type="domain" description="HTH deoR-type" evidence="16">
    <location>
        <begin position="3"/>
        <end position="58"/>
    </location>
</feature>
<evidence type="ECO:0000313" key="17">
    <source>
        <dbReference type="EMBL" id="PSW20782.1"/>
    </source>
</evidence>
<dbReference type="OrthoDB" id="9776822at2"/>
<dbReference type="PRINTS" id="PR00990">
    <property type="entry name" value="RIBOKINASE"/>
</dbReference>
<evidence type="ECO:0000256" key="11">
    <source>
        <dbReference type="ARBA" id="ARBA00023015"/>
    </source>
</evidence>
<evidence type="ECO:0000256" key="15">
    <source>
        <dbReference type="HAMAP-Rule" id="MF_01987"/>
    </source>
</evidence>
<keyword evidence="18" id="KW-1185">Reference proteome</keyword>
<accession>A0A2T3NX40</accession>
<dbReference type="InterPro" id="IPR011877">
    <property type="entry name" value="Ribokinase"/>
</dbReference>
<sequence>MNKQERIRAIRILLLQKKKVFTSDLVRQFSVTERTIRRDLKTLEDSGIAQLFFGGAKVINLVEKDIFKETGIKKIMMNLGNKYSQANAAAEKEANTSEVYILGSFNVDIVTEVSSFPTVGQTIHAKSTNFYAGGKGSNQATAAAKVSDAVHFTVKIGKDEFGEKARNYFSSTQLKSLTVMEDEEKPTGNAVVLVSESERDNMITIDLGANENIHEDEISDDLVRIQDAKVFLTQLENNFAITRMAVEYASRTNALVMLNPAPYVDDVKTIINMIDLITPNETEAEELSGVAIHSLEDAKKAAQVIHEMGPKIVIITLGSKGCLVFDGEAFHQFEPFKAVVADTSGAGDSFNGALAACLANGKPLFDAINYASAFASLAVERKGASNMPDDALVQARLALAK</sequence>
<keyword evidence="15" id="KW-0963">Cytoplasm</keyword>
<dbReference type="GO" id="GO:0019303">
    <property type="term" value="P:D-ribose catabolic process"/>
    <property type="evidence" value="ECO:0007669"/>
    <property type="project" value="UniProtKB-UniRule"/>
</dbReference>
<feature type="binding site" evidence="15">
    <location>
        <begin position="134"/>
        <end position="138"/>
    </location>
    <ligand>
        <name>substrate</name>
    </ligand>
</feature>
<feature type="binding site" evidence="15">
    <location>
        <begin position="106"/>
        <end position="108"/>
    </location>
    <ligand>
        <name>substrate</name>
    </ligand>
</feature>
<protein>
    <recommendedName>
        <fullName evidence="3 15">Ribokinase</fullName>
        <shortName evidence="15">RK</shortName>
        <ecNumber evidence="2 15">2.7.1.15</ecNumber>
    </recommendedName>
</protein>
<organism evidence="17 18">
    <name type="scientific">Photobacterium sanctipauli</name>
    <dbReference type="NCBI Taxonomy" id="1342794"/>
    <lineage>
        <taxon>Bacteria</taxon>
        <taxon>Pseudomonadati</taxon>
        <taxon>Pseudomonadota</taxon>
        <taxon>Gammaproteobacteria</taxon>
        <taxon>Vibrionales</taxon>
        <taxon>Vibrionaceae</taxon>
        <taxon>Photobacterium</taxon>
    </lineage>
</organism>
<comment type="cofactor">
    <cofactor evidence="15">
        <name>Mg(2+)</name>
        <dbReference type="ChEBI" id="CHEBI:18420"/>
    </cofactor>
    <text evidence="15">Requires a divalent cation, most likely magnesium in vivo, as an electrophilic catalyst to aid phosphoryl group transfer. It is the chelate of the metal and the nucleotide that is the actual substrate.</text>
</comment>
<keyword evidence="14 15" id="KW-0119">Carbohydrate metabolism</keyword>
<dbReference type="UniPathway" id="UPA00916">
    <property type="reaction ID" value="UER00889"/>
</dbReference>
<dbReference type="GO" id="GO:0004747">
    <property type="term" value="F:ribokinase activity"/>
    <property type="evidence" value="ECO:0007669"/>
    <property type="project" value="UniProtKB-UniRule"/>
</dbReference>
<reference evidence="17 18" key="1">
    <citation type="submission" date="2018-01" db="EMBL/GenBank/DDBJ databases">
        <title>Whole genome sequencing of Histamine producing bacteria.</title>
        <authorList>
            <person name="Butler K."/>
        </authorList>
    </citation>
    <scope>NUCLEOTIDE SEQUENCE [LARGE SCALE GENOMIC DNA]</scope>
    <source>
        <strain evidence="17 18">DSM 100436</strain>
    </source>
</reference>
<dbReference type="InterPro" id="IPR029056">
    <property type="entry name" value="Ribokinase-like"/>
</dbReference>
<evidence type="ECO:0000313" key="18">
    <source>
        <dbReference type="Proteomes" id="UP000241771"/>
    </source>
</evidence>
<dbReference type="Pfam" id="PF00294">
    <property type="entry name" value="PfkB"/>
    <property type="match status" value="1"/>
</dbReference>
<dbReference type="GO" id="GO:0005524">
    <property type="term" value="F:ATP binding"/>
    <property type="evidence" value="ECO:0007669"/>
    <property type="project" value="UniProtKB-UniRule"/>
</dbReference>
<evidence type="ECO:0000256" key="12">
    <source>
        <dbReference type="ARBA" id="ARBA00023125"/>
    </source>
</evidence>
<feature type="active site" description="Proton acceptor" evidence="15">
    <location>
        <position position="348"/>
    </location>
</feature>
<keyword evidence="4 15" id="KW-0808">Transferase</keyword>
<dbReference type="InterPro" id="IPR011611">
    <property type="entry name" value="PfkB_dom"/>
</dbReference>
<evidence type="ECO:0000256" key="2">
    <source>
        <dbReference type="ARBA" id="ARBA00012035"/>
    </source>
</evidence>
<evidence type="ECO:0000259" key="16">
    <source>
        <dbReference type="PROSITE" id="PS51000"/>
    </source>
</evidence>
<comment type="caution">
    <text evidence="15">Lacks conserved residue(s) required for the propagation of feature annotation.</text>
</comment>
<dbReference type="PROSITE" id="PS00894">
    <property type="entry name" value="HTH_DEOR_1"/>
    <property type="match status" value="1"/>
</dbReference>
<dbReference type="InterPro" id="IPR036388">
    <property type="entry name" value="WH-like_DNA-bd_sf"/>
</dbReference>
<dbReference type="EC" id="2.7.1.15" evidence="2 15"/>
<feature type="binding site" evidence="15">
    <location>
        <begin position="316"/>
        <end position="321"/>
    </location>
    <ligand>
        <name>ATP</name>
        <dbReference type="ChEBI" id="CHEBI:30616"/>
    </ligand>
</feature>
<dbReference type="AlphaFoldDB" id="A0A2T3NX40"/>
<comment type="subunit">
    <text evidence="15">Homodimer.</text>
</comment>
<dbReference type="Proteomes" id="UP000241771">
    <property type="component" value="Unassembled WGS sequence"/>
</dbReference>
<dbReference type="GO" id="GO:0003677">
    <property type="term" value="F:DNA binding"/>
    <property type="evidence" value="ECO:0007669"/>
    <property type="project" value="UniProtKB-KW"/>
</dbReference>